<feature type="compositionally biased region" description="Low complexity" evidence="2">
    <location>
        <begin position="186"/>
        <end position="195"/>
    </location>
</feature>
<keyword evidence="6" id="KW-1185">Reference proteome</keyword>
<dbReference type="PANTHER" id="PTHR43096:SF58">
    <property type="entry name" value="CHAPERONE DNAJ-DOMAIN SUPERFAMILY PROTEIN"/>
    <property type="match status" value="1"/>
</dbReference>
<feature type="compositionally biased region" description="Polar residues" evidence="2">
    <location>
        <begin position="320"/>
        <end position="332"/>
    </location>
</feature>
<keyword evidence="3" id="KW-0812">Transmembrane</keyword>
<feature type="transmembrane region" description="Helical" evidence="3">
    <location>
        <begin position="570"/>
        <end position="591"/>
    </location>
</feature>
<evidence type="ECO:0000256" key="2">
    <source>
        <dbReference type="SAM" id="MobiDB-lite"/>
    </source>
</evidence>
<dbReference type="Pfam" id="PF00226">
    <property type="entry name" value="DnaJ"/>
    <property type="match status" value="1"/>
</dbReference>
<name>A0A2P6VMF5_9CHLO</name>
<dbReference type="InterPro" id="IPR011014">
    <property type="entry name" value="MscS_channel_TM-2"/>
</dbReference>
<dbReference type="PROSITE" id="PS00636">
    <property type="entry name" value="DNAJ_1"/>
    <property type="match status" value="1"/>
</dbReference>
<feature type="region of interest" description="Disordered" evidence="2">
    <location>
        <begin position="286"/>
        <end position="347"/>
    </location>
</feature>
<dbReference type="PANTHER" id="PTHR43096">
    <property type="entry name" value="DNAJ HOMOLOG 1, MITOCHONDRIAL-RELATED"/>
    <property type="match status" value="1"/>
</dbReference>
<evidence type="ECO:0000313" key="6">
    <source>
        <dbReference type="Proteomes" id="UP000239649"/>
    </source>
</evidence>
<feature type="transmembrane region" description="Helical" evidence="3">
    <location>
        <begin position="674"/>
        <end position="692"/>
    </location>
</feature>
<evidence type="ECO:0000259" key="4">
    <source>
        <dbReference type="PROSITE" id="PS50076"/>
    </source>
</evidence>
<dbReference type="OrthoDB" id="10250354at2759"/>
<feature type="region of interest" description="Disordered" evidence="2">
    <location>
        <begin position="179"/>
        <end position="211"/>
    </location>
</feature>
<dbReference type="GO" id="GO:0055085">
    <property type="term" value="P:transmembrane transport"/>
    <property type="evidence" value="ECO:0007669"/>
    <property type="project" value="InterPro"/>
</dbReference>
<protein>
    <submittedName>
        <fullName evidence="5">Chaperone -like</fullName>
    </submittedName>
</protein>
<proteinExistence type="predicted"/>
<dbReference type="Pfam" id="PF00924">
    <property type="entry name" value="MS_channel_2nd"/>
    <property type="match status" value="1"/>
</dbReference>
<keyword evidence="3" id="KW-0472">Membrane</keyword>
<keyword evidence="1" id="KW-0175">Coiled coil</keyword>
<dbReference type="Gene3D" id="1.10.287.110">
    <property type="entry name" value="DnaJ domain"/>
    <property type="match status" value="1"/>
</dbReference>
<evidence type="ECO:0000256" key="1">
    <source>
        <dbReference type="SAM" id="Coils"/>
    </source>
</evidence>
<dbReference type="InterPro" id="IPR006685">
    <property type="entry name" value="MscS_channel_2nd"/>
</dbReference>
<feature type="domain" description="J" evidence="4">
    <location>
        <begin position="219"/>
        <end position="283"/>
    </location>
</feature>
<reference evidence="5 6" key="1">
    <citation type="journal article" date="2018" name="Plant J.">
        <title>Genome sequences of Chlorella sorokiniana UTEX 1602 and Micractinium conductrix SAG 241.80: implications to maltose excretion by a green alga.</title>
        <authorList>
            <person name="Arriola M.B."/>
            <person name="Velmurugan N."/>
            <person name="Zhang Y."/>
            <person name="Plunkett M.H."/>
            <person name="Hondzo H."/>
            <person name="Barney B.M."/>
        </authorList>
    </citation>
    <scope>NUCLEOTIDE SEQUENCE [LARGE SCALE GENOMIC DNA]</scope>
    <source>
        <strain evidence="5 6">SAG 241.80</strain>
    </source>
</reference>
<dbReference type="CDD" id="cd06257">
    <property type="entry name" value="DnaJ"/>
    <property type="match status" value="1"/>
</dbReference>
<dbReference type="EMBL" id="LHPF02000002">
    <property type="protein sequence ID" value="PSC75282.1"/>
    <property type="molecule type" value="Genomic_DNA"/>
</dbReference>
<dbReference type="STRING" id="554055.A0A2P6VMF5"/>
<evidence type="ECO:0000313" key="5">
    <source>
        <dbReference type="EMBL" id="PSC75282.1"/>
    </source>
</evidence>
<dbReference type="GO" id="GO:0005737">
    <property type="term" value="C:cytoplasm"/>
    <property type="evidence" value="ECO:0007669"/>
    <property type="project" value="TreeGrafter"/>
</dbReference>
<sequence length="816" mass="83923">MTALCMARMTVTRASVPLQPPQAAAPLGAAAAAGRRHLPSRRRQLAVCGSTGGNAAPTAAAADLAAEVNAALNVALQTMLRGEERQAADIEAQLGALQNAAQAAGDEQAALLLRVVGGMLRHTVLKESEQLEGGAAAALARLANQVAGCEWKLDLEGASASGAPQEEPRFSTWEEVINKRRGGSSGSSSSTSSGGSASGAGGSAGPAPASGGGRVVDARYYDLLGVPTSTAQPELKAAYRKLALQLHPDVNPADDAGQRFAEVAAAYDVLSDPASRALYNAYGPEGMRGRDGAGAGRGNSSRAWDEFKPFKRQNKRTQARDASTASYASSVDASMDASGSEDGGPSATHAAAAAAAAAAEAAAAGTAAAPAGSASGGGGNWAARWAGLPTAGTVVEYPLPAVVQAELQDGRSHGVGLLVGRNCDRGDARRLPEEALDLCEVEPLRQEEAGSDRWVPDELSPSAYVRLGELRALPVDSFDQRFDFPFDVTEALYEATGVPLIDELMAMGTLEAAAQRSARLAGVALAVGMLGTLALRAVARRASSSVAAPGGGFNAFPAAAASALEPLQALLPYGTGVYLLTLGASLAQVAVARRSKQFAFLCCGLKDEVLSVLKTVTQLLQDTTELFVIVVSAWWLIEFKNRTLQWLAAGMLSDDQPESGAAVVSFLRPLSSMLNLLVVAGAVAAALAAYGINLAPLMASLGGLGIVIGLASQGFVKDILSAVALYTARPYNIGDEIYMLNDGSTVLQGTVARVEPLRTIMHLEDGALVYINNSDVARYAIKNVTQGQALRAIKDLPSAAEDSVEAAAAELLDISP</sequence>
<feature type="coiled-coil region" evidence="1">
    <location>
        <begin position="73"/>
        <end position="107"/>
    </location>
</feature>
<dbReference type="GO" id="GO:0051082">
    <property type="term" value="F:unfolded protein binding"/>
    <property type="evidence" value="ECO:0007669"/>
    <property type="project" value="TreeGrafter"/>
</dbReference>
<evidence type="ECO:0000256" key="3">
    <source>
        <dbReference type="SAM" id="Phobius"/>
    </source>
</evidence>
<dbReference type="PROSITE" id="PS50076">
    <property type="entry name" value="DNAJ_2"/>
    <property type="match status" value="1"/>
</dbReference>
<dbReference type="InterPro" id="IPR036869">
    <property type="entry name" value="J_dom_sf"/>
</dbReference>
<dbReference type="SUPFAM" id="SSF46565">
    <property type="entry name" value="Chaperone J-domain"/>
    <property type="match status" value="1"/>
</dbReference>
<dbReference type="GO" id="GO:0042026">
    <property type="term" value="P:protein refolding"/>
    <property type="evidence" value="ECO:0007669"/>
    <property type="project" value="TreeGrafter"/>
</dbReference>
<dbReference type="InterPro" id="IPR018253">
    <property type="entry name" value="DnaJ_domain_CS"/>
</dbReference>
<accession>A0A2P6VMF5</accession>
<comment type="caution">
    <text evidence="5">The sequence shown here is derived from an EMBL/GenBank/DDBJ whole genome shotgun (WGS) entry which is preliminary data.</text>
</comment>
<dbReference type="SUPFAM" id="SSF82861">
    <property type="entry name" value="Mechanosensitive channel protein MscS (YggB), transmembrane region"/>
    <property type="match status" value="1"/>
</dbReference>
<organism evidence="5 6">
    <name type="scientific">Micractinium conductrix</name>
    <dbReference type="NCBI Taxonomy" id="554055"/>
    <lineage>
        <taxon>Eukaryota</taxon>
        <taxon>Viridiplantae</taxon>
        <taxon>Chlorophyta</taxon>
        <taxon>core chlorophytes</taxon>
        <taxon>Trebouxiophyceae</taxon>
        <taxon>Chlorellales</taxon>
        <taxon>Chlorellaceae</taxon>
        <taxon>Chlorella clade</taxon>
        <taxon>Micractinium</taxon>
    </lineage>
</organism>
<gene>
    <name evidence="5" type="ORF">C2E20_1166</name>
</gene>
<dbReference type="AlphaFoldDB" id="A0A2P6VMF5"/>
<dbReference type="Proteomes" id="UP000239649">
    <property type="component" value="Unassembled WGS sequence"/>
</dbReference>
<dbReference type="PRINTS" id="PR00625">
    <property type="entry name" value="JDOMAIN"/>
</dbReference>
<dbReference type="Gene3D" id="1.10.287.1260">
    <property type="match status" value="1"/>
</dbReference>
<feature type="compositionally biased region" description="Gly residues" evidence="2">
    <location>
        <begin position="196"/>
        <end position="211"/>
    </location>
</feature>
<dbReference type="GO" id="GO:0016020">
    <property type="term" value="C:membrane"/>
    <property type="evidence" value="ECO:0007669"/>
    <property type="project" value="InterPro"/>
</dbReference>
<dbReference type="SMART" id="SM00271">
    <property type="entry name" value="DnaJ"/>
    <property type="match status" value="1"/>
</dbReference>
<dbReference type="InterPro" id="IPR001623">
    <property type="entry name" value="DnaJ_domain"/>
</dbReference>
<keyword evidence="3" id="KW-1133">Transmembrane helix</keyword>